<feature type="domain" description="DUF4190" evidence="2">
    <location>
        <begin position="21"/>
        <end position="85"/>
    </location>
</feature>
<feature type="transmembrane region" description="Helical" evidence="1">
    <location>
        <begin position="21"/>
        <end position="49"/>
    </location>
</feature>
<dbReference type="Gene3D" id="3.30.700.10">
    <property type="entry name" value="Glycoprotein, Type 4 Pilin"/>
    <property type="match status" value="1"/>
</dbReference>
<dbReference type="Pfam" id="PF13828">
    <property type="entry name" value="DUF4190"/>
    <property type="match status" value="1"/>
</dbReference>
<keyword evidence="1" id="KW-0812">Transmembrane</keyword>
<dbReference type="OrthoDB" id="188379at2"/>
<dbReference type="AlphaFoldDB" id="A0A290QFC2"/>
<evidence type="ECO:0000259" key="2">
    <source>
        <dbReference type="Pfam" id="PF13828"/>
    </source>
</evidence>
<organism evidence="3 4">
    <name type="scientific">Nibricoccus aquaticus</name>
    <dbReference type="NCBI Taxonomy" id="2576891"/>
    <lineage>
        <taxon>Bacteria</taxon>
        <taxon>Pseudomonadati</taxon>
        <taxon>Verrucomicrobiota</taxon>
        <taxon>Opitutia</taxon>
        <taxon>Opitutales</taxon>
        <taxon>Opitutaceae</taxon>
        <taxon>Nibricoccus</taxon>
    </lineage>
</organism>
<dbReference type="SUPFAM" id="SSF54523">
    <property type="entry name" value="Pili subunits"/>
    <property type="match status" value="1"/>
</dbReference>
<evidence type="ECO:0000313" key="3">
    <source>
        <dbReference type="EMBL" id="ATC65940.1"/>
    </source>
</evidence>
<dbReference type="InterPro" id="IPR045584">
    <property type="entry name" value="Pilin-like"/>
</dbReference>
<dbReference type="InterPro" id="IPR025241">
    <property type="entry name" value="DUF4190"/>
</dbReference>
<keyword evidence="4" id="KW-1185">Reference proteome</keyword>
<gene>
    <name evidence="3" type="ORF">CMV30_02015</name>
</gene>
<keyword evidence="1" id="KW-1133">Transmembrane helix</keyword>
<dbReference type="Proteomes" id="UP000217265">
    <property type="component" value="Chromosome"/>
</dbReference>
<name>A0A290QFC2_9BACT</name>
<sequence length="194" mass="20260">MTTLPPPVPTASQSIQKTSGLAIAALVCGILSIIGGAIFIIPLLLAIIFGHIALSQCNRDPQLGGKGMAIAGLSLGYASILFAGLLAAMAIPAFQKVRENSMQKAMSNNARQIAAAAQQVMIMNGNKPVSFTIDPANGRVTGPLAEYVPYVTPGTVGVDSTFANDVDGFSLQHPKTYGGKEVRFDAEGRLSMER</sequence>
<protein>
    <recommendedName>
        <fullName evidence="2">DUF4190 domain-containing protein</fullName>
    </recommendedName>
</protein>
<evidence type="ECO:0000313" key="4">
    <source>
        <dbReference type="Proteomes" id="UP000217265"/>
    </source>
</evidence>
<proteinExistence type="predicted"/>
<accession>A0A290QFC2</accession>
<feature type="transmembrane region" description="Helical" evidence="1">
    <location>
        <begin position="69"/>
        <end position="94"/>
    </location>
</feature>
<dbReference type="KEGG" id="vbh:CMV30_02015"/>
<reference evidence="3 4" key="1">
    <citation type="submission" date="2017-09" db="EMBL/GenBank/DDBJ databases">
        <title>Complete genome sequence of Verrucomicrobial strain HZ-65, isolated from freshwater.</title>
        <authorList>
            <person name="Choi A."/>
        </authorList>
    </citation>
    <scope>NUCLEOTIDE SEQUENCE [LARGE SCALE GENOMIC DNA]</scope>
    <source>
        <strain evidence="3 4">HZ-65</strain>
    </source>
</reference>
<keyword evidence="1" id="KW-0472">Membrane</keyword>
<dbReference type="EMBL" id="CP023344">
    <property type="protein sequence ID" value="ATC65940.1"/>
    <property type="molecule type" value="Genomic_DNA"/>
</dbReference>
<evidence type="ECO:0000256" key="1">
    <source>
        <dbReference type="SAM" id="Phobius"/>
    </source>
</evidence>
<dbReference type="RefSeq" id="WP_096057569.1">
    <property type="nucleotide sequence ID" value="NZ_CP023344.1"/>
</dbReference>